<evidence type="ECO:0000256" key="7">
    <source>
        <dbReference type="ARBA" id="ARBA00023136"/>
    </source>
</evidence>
<dbReference type="SMART" id="SM00382">
    <property type="entry name" value="AAA"/>
    <property type="match status" value="1"/>
</dbReference>
<gene>
    <name evidence="10" type="ORF">OH818_20020</name>
</gene>
<evidence type="ECO:0000256" key="5">
    <source>
        <dbReference type="ARBA" id="ARBA00022741"/>
    </source>
</evidence>
<dbReference type="SUPFAM" id="SSF52540">
    <property type="entry name" value="P-loop containing nucleoside triphosphate hydrolases"/>
    <property type="match status" value="1"/>
</dbReference>
<dbReference type="InterPro" id="IPR003593">
    <property type="entry name" value="AAA+_ATPase"/>
</dbReference>
<dbReference type="InterPro" id="IPR017871">
    <property type="entry name" value="ABC_transporter-like_CS"/>
</dbReference>
<evidence type="ECO:0000256" key="1">
    <source>
        <dbReference type="ARBA" id="ARBA00004417"/>
    </source>
</evidence>
<keyword evidence="7" id="KW-0472">Membrane</keyword>
<dbReference type="InterPro" id="IPR027417">
    <property type="entry name" value="P-loop_NTPase"/>
</dbReference>
<dbReference type="NCBIfam" id="TIGR01727">
    <property type="entry name" value="oligo_HPY"/>
    <property type="match status" value="1"/>
</dbReference>
<comment type="subcellular location">
    <subcellularLocation>
        <location evidence="1">Cell inner membrane</location>
        <topology evidence="1">Peripheral membrane protein</topology>
    </subcellularLocation>
</comment>
<protein>
    <submittedName>
        <fullName evidence="10">ABC transporter ATP-binding protein</fullName>
    </submittedName>
</protein>
<dbReference type="InterPro" id="IPR013563">
    <property type="entry name" value="Oligopep_ABC_C"/>
</dbReference>
<evidence type="ECO:0000259" key="9">
    <source>
        <dbReference type="PROSITE" id="PS50893"/>
    </source>
</evidence>
<feature type="domain" description="ABC transporter" evidence="9">
    <location>
        <begin position="40"/>
        <end position="286"/>
    </location>
</feature>
<evidence type="ECO:0000256" key="3">
    <source>
        <dbReference type="ARBA" id="ARBA00022448"/>
    </source>
</evidence>
<dbReference type="PROSITE" id="PS00211">
    <property type="entry name" value="ABC_TRANSPORTER_1"/>
    <property type="match status" value="1"/>
</dbReference>
<organism evidence="10 11">
    <name type="scientific">Jiella pelagia</name>
    <dbReference type="NCBI Taxonomy" id="2986949"/>
    <lineage>
        <taxon>Bacteria</taxon>
        <taxon>Pseudomonadati</taxon>
        <taxon>Pseudomonadota</taxon>
        <taxon>Alphaproteobacteria</taxon>
        <taxon>Hyphomicrobiales</taxon>
        <taxon>Aurantimonadaceae</taxon>
        <taxon>Jiella</taxon>
    </lineage>
</organism>
<keyword evidence="6 10" id="KW-0067">ATP-binding</keyword>
<sequence length="354" mass="37570">MTVSVLTRKGAGSTGALPVQPRPVESRGGTARATAAEPVLAIESLTIGTGAVDLVIDVSFQVAPGETLCLVGESGCGKSLTCLAAMGLLAEPVRRRAGSVRLAGTELTSLGDRRLREIRGRDMAMIFQDPVASLNPVQRVGRQVAEALVVHEGLSMRSAMRRAIELLDRVGIARPDERANAYPHQLSGGMCQRVMIAMALACRPKLIVADEATTALDVTTQAQILKLMKTLQDETGTAMIFVTHDLSVVAEIADRVAVMYSGRIVETGPVDALFDHPAHPYTRGLMDCRLHALSAANGRLAAIGGTVPRPAARPIGCAFRPRCPRADARCETLPELRRLFGAQTAACHFPGAAR</sequence>
<evidence type="ECO:0000313" key="11">
    <source>
        <dbReference type="Proteomes" id="UP001164020"/>
    </source>
</evidence>
<dbReference type="Proteomes" id="UP001164020">
    <property type="component" value="Chromosome"/>
</dbReference>
<feature type="region of interest" description="Disordered" evidence="8">
    <location>
        <begin position="9"/>
        <end position="31"/>
    </location>
</feature>
<comment type="similarity">
    <text evidence="2">Belongs to the ABC transporter superfamily.</text>
</comment>
<dbReference type="Pfam" id="PF08352">
    <property type="entry name" value="oligo_HPY"/>
    <property type="match status" value="1"/>
</dbReference>
<evidence type="ECO:0000256" key="4">
    <source>
        <dbReference type="ARBA" id="ARBA00022475"/>
    </source>
</evidence>
<evidence type="ECO:0000256" key="6">
    <source>
        <dbReference type="ARBA" id="ARBA00022840"/>
    </source>
</evidence>
<evidence type="ECO:0000256" key="8">
    <source>
        <dbReference type="SAM" id="MobiDB-lite"/>
    </source>
</evidence>
<keyword evidence="5" id="KW-0547">Nucleotide-binding</keyword>
<reference evidence="10" key="1">
    <citation type="submission" date="2022-12" db="EMBL/GenBank/DDBJ databases">
        <title>Jiella pelagia sp. nov., isolated from phosphonate enriched culture of Northwest Pacific surface seawater.</title>
        <authorList>
            <person name="Shin D.Y."/>
            <person name="Hwang C.Y."/>
        </authorList>
    </citation>
    <scope>NUCLEOTIDE SEQUENCE</scope>
    <source>
        <strain evidence="10">HL-NP1</strain>
    </source>
</reference>
<dbReference type="InterPro" id="IPR003439">
    <property type="entry name" value="ABC_transporter-like_ATP-bd"/>
</dbReference>
<dbReference type="PANTHER" id="PTHR43297">
    <property type="entry name" value="OLIGOPEPTIDE TRANSPORT ATP-BINDING PROTEIN APPD"/>
    <property type="match status" value="1"/>
</dbReference>
<name>A0ABY7BVA8_9HYPH</name>
<dbReference type="CDD" id="cd03257">
    <property type="entry name" value="ABC_NikE_OppD_transporters"/>
    <property type="match status" value="1"/>
</dbReference>
<dbReference type="GO" id="GO:0005524">
    <property type="term" value="F:ATP binding"/>
    <property type="evidence" value="ECO:0007669"/>
    <property type="project" value="UniProtKB-KW"/>
</dbReference>
<dbReference type="Gene3D" id="3.40.50.300">
    <property type="entry name" value="P-loop containing nucleotide triphosphate hydrolases"/>
    <property type="match status" value="1"/>
</dbReference>
<keyword evidence="4" id="KW-1003">Cell membrane</keyword>
<keyword evidence="11" id="KW-1185">Reference proteome</keyword>
<dbReference type="Pfam" id="PF00005">
    <property type="entry name" value="ABC_tran"/>
    <property type="match status" value="1"/>
</dbReference>
<dbReference type="EMBL" id="CP114029">
    <property type="protein sequence ID" value="WAP67741.1"/>
    <property type="molecule type" value="Genomic_DNA"/>
</dbReference>
<accession>A0ABY7BVA8</accession>
<dbReference type="InterPro" id="IPR050388">
    <property type="entry name" value="ABC_Ni/Peptide_Import"/>
</dbReference>
<proteinExistence type="inferred from homology"/>
<keyword evidence="3" id="KW-0813">Transport</keyword>
<evidence type="ECO:0000256" key="2">
    <source>
        <dbReference type="ARBA" id="ARBA00005417"/>
    </source>
</evidence>
<evidence type="ECO:0000313" key="10">
    <source>
        <dbReference type="EMBL" id="WAP67741.1"/>
    </source>
</evidence>
<dbReference type="PROSITE" id="PS50893">
    <property type="entry name" value="ABC_TRANSPORTER_2"/>
    <property type="match status" value="1"/>
</dbReference>
<dbReference type="PANTHER" id="PTHR43297:SF2">
    <property type="entry name" value="DIPEPTIDE TRANSPORT ATP-BINDING PROTEIN DPPD"/>
    <property type="match status" value="1"/>
</dbReference>